<reference evidence="1" key="1">
    <citation type="submission" date="2021-03" db="EMBL/GenBank/DDBJ databases">
        <title>Draft genome sequence of rust myrtle Austropuccinia psidii MF-1, a brazilian biotype.</title>
        <authorList>
            <person name="Quecine M.C."/>
            <person name="Pachon D.M.R."/>
            <person name="Bonatelli M.L."/>
            <person name="Correr F.H."/>
            <person name="Franceschini L.M."/>
            <person name="Leite T.F."/>
            <person name="Margarido G.R.A."/>
            <person name="Almeida C.A."/>
            <person name="Ferrarezi J.A."/>
            <person name="Labate C.A."/>
        </authorList>
    </citation>
    <scope>NUCLEOTIDE SEQUENCE</scope>
    <source>
        <strain evidence="1">MF-1</strain>
    </source>
</reference>
<accession>A0A9Q3Q8L2</accession>
<protein>
    <submittedName>
        <fullName evidence="1">Uncharacterized protein</fullName>
    </submittedName>
</protein>
<dbReference type="Proteomes" id="UP000765509">
    <property type="component" value="Unassembled WGS sequence"/>
</dbReference>
<name>A0A9Q3Q8L2_9BASI</name>
<dbReference type="EMBL" id="AVOT02130043">
    <property type="protein sequence ID" value="MBW0588305.1"/>
    <property type="molecule type" value="Genomic_DNA"/>
</dbReference>
<sequence length="139" mass="15671">MPASNWQISHQSLAIDFTSHLSSRQHQSSHVSHENVTQSPNPFQHYLQCSGHFTSLACASPHNPPRRFACLRARTALQMRLRHCRPSPSSPLLMLSHPALTIFMLTWCPPDMLLTPLMILTLMECPPDMLPTPLILTLV</sequence>
<keyword evidence="2" id="KW-1185">Reference proteome</keyword>
<comment type="caution">
    <text evidence="1">The sequence shown here is derived from an EMBL/GenBank/DDBJ whole genome shotgun (WGS) entry which is preliminary data.</text>
</comment>
<dbReference type="AlphaFoldDB" id="A0A9Q3Q8L2"/>
<organism evidence="1 2">
    <name type="scientific">Austropuccinia psidii MF-1</name>
    <dbReference type="NCBI Taxonomy" id="1389203"/>
    <lineage>
        <taxon>Eukaryota</taxon>
        <taxon>Fungi</taxon>
        <taxon>Dikarya</taxon>
        <taxon>Basidiomycota</taxon>
        <taxon>Pucciniomycotina</taxon>
        <taxon>Pucciniomycetes</taxon>
        <taxon>Pucciniales</taxon>
        <taxon>Sphaerophragmiaceae</taxon>
        <taxon>Austropuccinia</taxon>
    </lineage>
</organism>
<gene>
    <name evidence="1" type="ORF">O181_128020</name>
</gene>
<evidence type="ECO:0000313" key="2">
    <source>
        <dbReference type="Proteomes" id="UP000765509"/>
    </source>
</evidence>
<evidence type="ECO:0000313" key="1">
    <source>
        <dbReference type="EMBL" id="MBW0588305.1"/>
    </source>
</evidence>
<proteinExistence type="predicted"/>